<reference evidence="8 10" key="2">
    <citation type="journal article" date="2019" name="Nat. Microbiol.">
        <title>Wide diversity of methane and short-chain alkane metabolisms in uncultured archaea.</title>
        <authorList>
            <person name="Borrel G."/>
            <person name="Adam P.S."/>
            <person name="McKay L.J."/>
            <person name="Chen L.X."/>
            <person name="Sierra-Garcia I.N."/>
            <person name="Sieber C.M."/>
            <person name="Letourneur Q."/>
            <person name="Ghozlane A."/>
            <person name="Andersen G.L."/>
            <person name="Li W.J."/>
            <person name="Hallam S.J."/>
            <person name="Muyzer G."/>
            <person name="de Oliveira V.M."/>
            <person name="Inskeep W.P."/>
            <person name="Banfield J.F."/>
            <person name="Gribaldo S."/>
        </authorList>
    </citation>
    <scope>NUCLEOTIDE SEQUENCE [LARGE SCALE GENOMIC DNA]</scope>
    <source>
        <strain evidence="8">NM4</strain>
    </source>
</reference>
<dbReference type="SMART" id="SM01133">
    <property type="entry name" value="DeoC"/>
    <property type="match status" value="1"/>
</dbReference>
<dbReference type="GO" id="GO:0006018">
    <property type="term" value="P:2-deoxyribose 1-phosphate catabolic process"/>
    <property type="evidence" value="ECO:0007669"/>
    <property type="project" value="UniProtKB-UniRule"/>
</dbReference>
<accession>A0A3R9PYC4</accession>
<proteinExistence type="inferred from homology"/>
<dbReference type="RefSeq" id="WP_125670905.1">
    <property type="nucleotide sequence ID" value="NZ_RCOS01000062.1"/>
</dbReference>
<evidence type="ECO:0000256" key="5">
    <source>
        <dbReference type="ARBA" id="ARBA00048791"/>
    </source>
</evidence>
<dbReference type="SUPFAM" id="SSF51569">
    <property type="entry name" value="Aldolase"/>
    <property type="match status" value="1"/>
</dbReference>
<keyword evidence="4 6" id="KW-0704">Schiff base</keyword>
<dbReference type="InterPro" id="IPR002915">
    <property type="entry name" value="DeoC/FbaB/LacD_aldolase"/>
</dbReference>
<evidence type="ECO:0000313" key="7">
    <source>
        <dbReference type="EMBL" id="RSN76282.1"/>
    </source>
</evidence>
<dbReference type="InterPro" id="IPR013785">
    <property type="entry name" value="Aldolase_TIM"/>
</dbReference>
<keyword evidence="9" id="KW-1185">Reference proteome</keyword>
<dbReference type="EMBL" id="RCOS01000062">
    <property type="protein sequence ID" value="RSN76282.1"/>
    <property type="molecule type" value="Genomic_DNA"/>
</dbReference>
<dbReference type="PIRSF" id="PIRSF001357">
    <property type="entry name" value="DeoC"/>
    <property type="match status" value="1"/>
</dbReference>
<evidence type="ECO:0000256" key="2">
    <source>
        <dbReference type="ARBA" id="ARBA00022490"/>
    </source>
</evidence>
<evidence type="ECO:0000313" key="9">
    <source>
        <dbReference type="Proteomes" id="UP000277582"/>
    </source>
</evidence>
<comment type="function">
    <text evidence="6">Catalyzes a reversible aldol reaction between acetaldehyde and D-glyceraldehyde 3-phosphate to generate 2-deoxy-D-ribose 5-phosphate.</text>
</comment>
<dbReference type="UniPathway" id="UPA00002">
    <property type="reaction ID" value="UER00468"/>
</dbReference>
<dbReference type="InterPro" id="IPR011343">
    <property type="entry name" value="DeoC"/>
</dbReference>
<comment type="subcellular location">
    <subcellularLocation>
        <location evidence="6">Cytoplasm</location>
    </subcellularLocation>
</comment>
<name>A0A3R9PYC4_9CREN</name>
<evidence type="ECO:0000313" key="10">
    <source>
        <dbReference type="Proteomes" id="UP000316217"/>
    </source>
</evidence>
<reference evidence="7 9" key="1">
    <citation type="submission" date="2018-10" db="EMBL/GenBank/DDBJ databases">
        <title>Co-occurring genomic capacity for anaerobic methane metabolism and dissimilatory sulfite reduction discovered in the Korarchaeota.</title>
        <authorList>
            <person name="Mckay L.J."/>
            <person name="Dlakic M."/>
            <person name="Fields M.W."/>
            <person name="Delmont T.O."/>
            <person name="Eren A.M."/>
            <person name="Jay Z.J."/>
            <person name="Klingelsmith K.B."/>
            <person name="Rusch D.B."/>
            <person name="Inskeep W.P."/>
        </authorList>
    </citation>
    <scope>NUCLEOTIDE SEQUENCE [LARGE SCALE GENOMIC DNA]</scope>
    <source>
        <strain evidence="7 9">MDKW</strain>
    </source>
</reference>
<dbReference type="Proteomes" id="UP000316217">
    <property type="component" value="Unassembled WGS sequence"/>
</dbReference>
<evidence type="ECO:0000256" key="6">
    <source>
        <dbReference type="HAMAP-Rule" id="MF_00114"/>
    </source>
</evidence>
<sequence>MIDHTLLKPQATEDDVKKLVDEAKQMGFYAVCVNPWYVGLASRLLRGSDVRVVGVVGFPLGATFAEVKEREAGYIAEMGAREADMVMNIGALRSGRYSDIVKEIRSVVKFNFEHVKVIIEVPLLTEEEIKIACDAIADGGADFVKTSTGFLQRATTADDVALLKRIAGDRLKIKAAGGIRSYDQALEMIKAGASRIGTSTGPEILRGAPD</sequence>
<dbReference type="AlphaFoldDB" id="A0A3R9PYC4"/>
<feature type="active site" description="Proton donor/acceptor" evidence="6">
    <location>
        <position position="174"/>
    </location>
</feature>
<dbReference type="Pfam" id="PF01791">
    <property type="entry name" value="DeoC"/>
    <property type="match status" value="1"/>
</dbReference>
<comment type="pathway">
    <text evidence="6">Carbohydrate degradation; 2-deoxy-D-ribose 1-phosphate degradation; D-glyceraldehyde 3-phosphate and acetaldehyde from 2-deoxy-alpha-D-ribose 1-phosphate: step 2/2.</text>
</comment>
<dbReference type="FunFam" id="3.20.20.70:FF:000044">
    <property type="entry name" value="Deoxyribose-phosphate aldolase"/>
    <property type="match status" value="1"/>
</dbReference>
<dbReference type="EC" id="4.1.2.4" evidence="6"/>
<dbReference type="CDD" id="cd00959">
    <property type="entry name" value="DeoC"/>
    <property type="match status" value="1"/>
</dbReference>
<dbReference type="GO" id="GO:0016052">
    <property type="term" value="P:carbohydrate catabolic process"/>
    <property type="evidence" value="ECO:0007669"/>
    <property type="project" value="TreeGrafter"/>
</dbReference>
<dbReference type="InterPro" id="IPR028581">
    <property type="entry name" value="DeoC_typeI"/>
</dbReference>
<protein>
    <recommendedName>
        <fullName evidence="6">Deoxyribose-phosphate aldolase</fullName>
        <shortName evidence="6">DERA</shortName>
        <ecNumber evidence="6">4.1.2.4</ecNumber>
    </recommendedName>
    <alternativeName>
        <fullName evidence="6">2-deoxy-D-ribose 5-phosphate aldolase</fullName>
    </alternativeName>
    <alternativeName>
        <fullName evidence="6">Phosphodeoxyriboaldolase</fullName>
        <shortName evidence="6">Deoxyriboaldolase</shortName>
    </alternativeName>
</protein>
<evidence type="ECO:0000313" key="8">
    <source>
        <dbReference type="EMBL" id="RZN60562.1"/>
    </source>
</evidence>
<feature type="active site" description="Proton donor/acceptor" evidence="6">
    <location>
        <position position="84"/>
    </location>
</feature>
<dbReference type="OrthoDB" id="31145at2157"/>
<gene>
    <name evidence="6 7" type="primary">deoC</name>
    <name evidence="7" type="ORF">D6D85_04855</name>
    <name evidence="8" type="ORF">EF810_05655</name>
</gene>
<dbReference type="Proteomes" id="UP000277582">
    <property type="component" value="Unassembled WGS sequence"/>
</dbReference>
<dbReference type="PANTHER" id="PTHR10889">
    <property type="entry name" value="DEOXYRIBOSE-PHOSPHATE ALDOLASE"/>
    <property type="match status" value="1"/>
</dbReference>
<keyword evidence="3 6" id="KW-0456">Lyase</keyword>
<evidence type="ECO:0000256" key="4">
    <source>
        <dbReference type="ARBA" id="ARBA00023270"/>
    </source>
</evidence>
<dbReference type="NCBIfam" id="TIGR00126">
    <property type="entry name" value="deoC"/>
    <property type="match status" value="1"/>
</dbReference>
<dbReference type="GO" id="GO:0004139">
    <property type="term" value="F:deoxyribose-phosphate aldolase activity"/>
    <property type="evidence" value="ECO:0007669"/>
    <property type="project" value="UniProtKB-UniRule"/>
</dbReference>
<organism evidence="7 9">
    <name type="scientific">Candidatus Methanodesulfokora washburnensis</name>
    <dbReference type="NCBI Taxonomy" id="2478471"/>
    <lineage>
        <taxon>Archaea</taxon>
        <taxon>Thermoproteota</taxon>
        <taxon>Candidatus Korarchaeia</taxon>
        <taxon>Candidatus Korarchaeia incertae sedis</taxon>
        <taxon>Candidatus Methanodesulfokora</taxon>
    </lineage>
</organism>
<keyword evidence="2 6" id="KW-0963">Cytoplasm</keyword>
<dbReference type="PANTHER" id="PTHR10889:SF1">
    <property type="entry name" value="DEOXYRIBOSE-PHOSPHATE ALDOLASE"/>
    <property type="match status" value="1"/>
</dbReference>
<dbReference type="GO" id="GO:0009264">
    <property type="term" value="P:deoxyribonucleotide catabolic process"/>
    <property type="evidence" value="ECO:0007669"/>
    <property type="project" value="UniProtKB-UniRule"/>
</dbReference>
<comment type="caution">
    <text evidence="7">The sequence shown here is derived from an EMBL/GenBank/DDBJ whole genome shotgun (WGS) entry which is preliminary data.</text>
</comment>
<comment type="similarity">
    <text evidence="1 6">Belongs to the DeoC/FbaB aldolase family. DeoC type 1 subfamily.</text>
</comment>
<dbReference type="EMBL" id="RXII01000086">
    <property type="protein sequence ID" value="RZN60562.1"/>
    <property type="molecule type" value="Genomic_DNA"/>
</dbReference>
<dbReference type="GO" id="GO:0005737">
    <property type="term" value="C:cytoplasm"/>
    <property type="evidence" value="ECO:0007669"/>
    <property type="project" value="UniProtKB-SubCell"/>
</dbReference>
<comment type="catalytic activity">
    <reaction evidence="5 6">
        <text>2-deoxy-D-ribose 5-phosphate = D-glyceraldehyde 3-phosphate + acetaldehyde</text>
        <dbReference type="Rhea" id="RHEA:12821"/>
        <dbReference type="ChEBI" id="CHEBI:15343"/>
        <dbReference type="ChEBI" id="CHEBI:59776"/>
        <dbReference type="ChEBI" id="CHEBI:62877"/>
        <dbReference type="EC" id="4.1.2.4"/>
    </reaction>
</comment>
<evidence type="ECO:0000256" key="3">
    <source>
        <dbReference type="ARBA" id="ARBA00023239"/>
    </source>
</evidence>
<feature type="active site" description="Schiff-base intermediate with acetaldehyde" evidence="6">
    <location>
        <position position="145"/>
    </location>
</feature>
<dbReference type="HAMAP" id="MF_00114">
    <property type="entry name" value="DeoC_type1"/>
    <property type="match status" value="1"/>
</dbReference>
<dbReference type="Gene3D" id="3.20.20.70">
    <property type="entry name" value="Aldolase class I"/>
    <property type="match status" value="1"/>
</dbReference>
<evidence type="ECO:0000256" key="1">
    <source>
        <dbReference type="ARBA" id="ARBA00010936"/>
    </source>
</evidence>